<dbReference type="Pfam" id="PF01124">
    <property type="entry name" value="MAPEG"/>
    <property type="match status" value="1"/>
</dbReference>
<dbReference type="InterPro" id="IPR023352">
    <property type="entry name" value="MAPEG-like_dom_sf"/>
</dbReference>
<organism evidence="6 7">
    <name type="scientific">Ketobacter alkanivorans</name>
    <dbReference type="NCBI Taxonomy" id="1917421"/>
    <lineage>
        <taxon>Bacteria</taxon>
        <taxon>Pseudomonadati</taxon>
        <taxon>Pseudomonadota</taxon>
        <taxon>Gammaproteobacteria</taxon>
        <taxon>Pseudomonadales</taxon>
        <taxon>Ketobacteraceae</taxon>
        <taxon>Ketobacter</taxon>
    </lineage>
</organism>
<feature type="transmembrane region" description="Helical" evidence="5">
    <location>
        <begin position="120"/>
        <end position="144"/>
    </location>
</feature>
<reference evidence="7" key="1">
    <citation type="submission" date="2017-08" db="EMBL/GenBank/DDBJ databases">
        <title>Direct submision.</title>
        <authorList>
            <person name="Kim S.-J."/>
            <person name="Rhee S.-K."/>
        </authorList>
    </citation>
    <scope>NUCLEOTIDE SEQUENCE [LARGE SCALE GENOMIC DNA]</scope>
    <source>
        <strain evidence="7">GI5</strain>
    </source>
</reference>
<evidence type="ECO:0000256" key="1">
    <source>
        <dbReference type="ARBA" id="ARBA00004370"/>
    </source>
</evidence>
<accession>A0A2K9LJA4</accession>
<evidence type="ECO:0000256" key="2">
    <source>
        <dbReference type="ARBA" id="ARBA00022692"/>
    </source>
</evidence>
<dbReference type="AlphaFoldDB" id="A0A2K9LJA4"/>
<name>A0A2K9LJA4_9GAMM</name>
<feature type="transmembrane region" description="Helical" evidence="5">
    <location>
        <begin position="64"/>
        <end position="84"/>
    </location>
</feature>
<evidence type="ECO:0000256" key="4">
    <source>
        <dbReference type="ARBA" id="ARBA00023136"/>
    </source>
</evidence>
<keyword evidence="2 5" id="KW-0812">Transmembrane</keyword>
<evidence type="ECO:0000256" key="5">
    <source>
        <dbReference type="SAM" id="Phobius"/>
    </source>
</evidence>
<dbReference type="GO" id="GO:0016020">
    <property type="term" value="C:membrane"/>
    <property type="evidence" value="ECO:0007669"/>
    <property type="project" value="UniProtKB-SubCell"/>
</dbReference>
<protein>
    <recommendedName>
        <fullName evidence="8">MAPEG family protein</fullName>
    </recommendedName>
</protein>
<evidence type="ECO:0000313" key="7">
    <source>
        <dbReference type="Proteomes" id="UP000235116"/>
    </source>
</evidence>
<keyword evidence="3 5" id="KW-1133">Transmembrane helix</keyword>
<evidence type="ECO:0000313" key="6">
    <source>
        <dbReference type="EMBL" id="AUM12307.1"/>
    </source>
</evidence>
<gene>
    <name evidence="6" type="ORF">Kalk_07720</name>
</gene>
<dbReference type="RefSeq" id="WP_101893643.1">
    <property type="nucleotide sequence ID" value="NZ_CP022684.1"/>
</dbReference>
<evidence type="ECO:0000256" key="3">
    <source>
        <dbReference type="ARBA" id="ARBA00022989"/>
    </source>
</evidence>
<dbReference type="Proteomes" id="UP000235116">
    <property type="component" value="Chromosome"/>
</dbReference>
<dbReference type="Gene3D" id="1.20.120.550">
    <property type="entry name" value="Membrane associated eicosanoid/glutathione metabolism-like domain"/>
    <property type="match status" value="1"/>
</dbReference>
<feature type="transmembrane region" description="Helical" evidence="5">
    <location>
        <begin position="9"/>
        <end position="29"/>
    </location>
</feature>
<sequence length="148" mass="16803">MSEITQGEILLPALTLVGLTFIVLSQIPFRRFKAALEGKVTPKDFELGESDRVPEFAALANRNYMNLLELPVIFYFACTLHYLLESVDMKVLVLAWTYVILRILHSAIHLSYNNVMHRLIAFALSNFVLAGMWFFLISPILAVARLDS</sequence>
<evidence type="ECO:0008006" key="8">
    <source>
        <dbReference type="Google" id="ProtNLM"/>
    </source>
</evidence>
<dbReference type="OrthoDB" id="328594at2"/>
<comment type="subcellular location">
    <subcellularLocation>
        <location evidence="1">Membrane</location>
    </subcellularLocation>
</comment>
<keyword evidence="4 5" id="KW-0472">Membrane</keyword>
<dbReference type="SUPFAM" id="SSF161084">
    <property type="entry name" value="MAPEG domain-like"/>
    <property type="match status" value="1"/>
</dbReference>
<dbReference type="InterPro" id="IPR001129">
    <property type="entry name" value="Membr-assoc_MAPEG"/>
</dbReference>
<dbReference type="EMBL" id="CP022684">
    <property type="protein sequence ID" value="AUM12307.1"/>
    <property type="molecule type" value="Genomic_DNA"/>
</dbReference>
<dbReference type="KEGG" id="kak:Kalk_07720"/>
<proteinExistence type="predicted"/>
<keyword evidence="7" id="KW-1185">Reference proteome</keyword>
<feature type="transmembrane region" description="Helical" evidence="5">
    <location>
        <begin position="91"/>
        <end position="108"/>
    </location>
</feature>